<evidence type="ECO:0000256" key="7">
    <source>
        <dbReference type="ARBA" id="ARBA00023033"/>
    </source>
</evidence>
<dbReference type="GO" id="GO:0016491">
    <property type="term" value="F:oxidoreductase activity"/>
    <property type="evidence" value="ECO:0007669"/>
    <property type="project" value="UniProtKB-KW"/>
</dbReference>
<gene>
    <name evidence="10" type="primary">ubiH</name>
    <name evidence="10" type="synonym">visB</name>
    <name evidence="10" type="ORF">V6X64_09425</name>
</gene>
<comment type="similarity">
    <text evidence="3">Belongs to the UbiH/COQ6 family.</text>
</comment>
<dbReference type="Pfam" id="PF01494">
    <property type="entry name" value="FAD_binding_3"/>
    <property type="match status" value="1"/>
</dbReference>
<evidence type="ECO:0000256" key="8">
    <source>
        <dbReference type="SAM" id="MobiDB-lite"/>
    </source>
</evidence>
<evidence type="ECO:0000313" key="10">
    <source>
        <dbReference type="EMBL" id="MEX0387211.1"/>
    </source>
</evidence>
<keyword evidence="5" id="KW-0274">FAD</keyword>
<dbReference type="Proteomes" id="UP001556653">
    <property type="component" value="Unassembled WGS sequence"/>
</dbReference>
<evidence type="ECO:0000256" key="6">
    <source>
        <dbReference type="ARBA" id="ARBA00023002"/>
    </source>
</evidence>
<comment type="cofactor">
    <cofactor evidence="1">
        <name>FAD</name>
        <dbReference type="ChEBI" id="CHEBI:57692"/>
    </cofactor>
</comment>
<evidence type="ECO:0000313" key="11">
    <source>
        <dbReference type="Proteomes" id="UP001556653"/>
    </source>
</evidence>
<dbReference type="PANTHER" id="PTHR43876:SF8">
    <property type="entry name" value="2-OCTAPRENYL-6-METHOXYPHENOL HYDROXYLASE"/>
    <property type="match status" value="1"/>
</dbReference>
<comment type="caution">
    <text evidence="10">The sequence shown here is derived from an EMBL/GenBank/DDBJ whole genome shotgun (WGS) entry which is preliminary data.</text>
</comment>
<evidence type="ECO:0000256" key="4">
    <source>
        <dbReference type="ARBA" id="ARBA00022630"/>
    </source>
</evidence>
<evidence type="ECO:0000256" key="5">
    <source>
        <dbReference type="ARBA" id="ARBA00022827"/>
    </source>
</evidence>
<dbReference type="InterPro" id="IPR036188">
    <property type="entry name" value="FAD/NAD-bd_sf"/>
</dbReference>
<evidence type="ECO:0000259" key="9">
    <source>
        <dbReference type="Pfam" id="PF01494"/>
    </source>
</evidence>
<proteinExistence type="inferred from homology"/>
<feature type="region of interest" description="Disordered" evidence="8">
    <location>
        <begin position="331"/>
        <end position="362"/>
    </location>
</feature>
<comment type="pathway">
    <text evidence="2">Cofactor biosynthesis; ubiquinone biosynthesis.</text>
</comment>
<dbReference type="InterPro" id="IPR002938">
    <property type="entry name" value="FAD-bd"/>
</dbReference>
<feature type="domain" description="FAD-binding" evidence="9">
    <location>
        <begin position="8"/>
        <end position="330"/>
    </location>
</feature>
<dbReference type="EMBL" id="JBAKFJ010000001">
    <property type="protein sequence ID" value="MEX0387211.1"/>
    <property type="molecule type" value="Genomic_DNA"/>
</dbReference>
<evidence type="ECO:0000256" key="1">
    <source>
        <dbReference type="ARBA" id="ARBA00001974"/>
    </source>
</evidence>
<feature type="compositionally biased region" description="Basic and acidic residues" evidence="8">
    <location>
        <begin position="350"/>
        <end position="362"/>
    </location>
</feature>
<protein>
    <submittedName>
        <fullName evidence="10">2-octaprenyl-6-methoxyphenyl hydroxylase</fullName>
        <ecNumber evidence="10">1.14.13.-</ecNumber>
    </submittedName>
</protein>
<keyword evidence="4" id="KW-0285">Flavoprotein</keyword>
<dbReference type="SUPFAM" id="SSF51905">
    <property type="entry name" value="FAD/NAD(P)-binding domain"/>
    <property type="match status" value="1"/>
</dbReference>
<dbReference type="NCBIfam" id="NF004356">
    <property type="entry name" value="PRK05732.1"/>
    <property type="match status" value="1"/>
</dbReference>
<evidence type="ECO:0000256" key="3">
    <source>
        <dbReference type="ARBA" id="ARBA00005349"/>
    </source>
</evidence>
<sequence length="435" mass="46102">MMVDEATFDVLIAGGGLVGASLAVALRDSGLTVAVVEPVPPKADQQPSFDDRQTALAPTSRRFFQNLGLWDAIEPGVAPIRSIHVSDRGHGGFTRLNADEEGLPALGHVAPNRVLGAALRPAMAAAATLFCPAHIVDSQPVYDGAAAGEARLAARKVRIETEDGERTLTTRLLVVADGMRSATRDALGIETDERDYGQSAIIANLRTERPHAGVAFERFTPDGPLALLPAPDDAVSLVWTLPHDEAREVAESWSDAAFLTRLQDAFGWRLGRLEGVGQRHVYPLIAVTAEQFAVERAVILGNAAHALHPVAGQGLNLALRDVAALAEALAGGPDSAARPGSVARPGSAAERGDPVPDPGEPSRLEAYARSRRSDYRRTFTFTDGLVRLFSNEFLPLVAARNIGLTALDLLPPARRLLLKQATGAAGDVPALCREP</sequence>
<keyword evidence="11" id="KW-1185">Reference proteome</keyword>
<dbReference type="EC" id="1.14.13.-" evidence="10"/>
<dbReference type="PRINTS" id="PR00420">
    <property type="entry name" value="RNGMNOXGNASE"/>
</dbReference>
<dbReference type="NCBIfam" id="TIGR01988">
    <property type="entry name" value="Ubi-OHases"/>
    <property type="match status" value="1"/>
</dbReference>
<dbReference type="Gene3D" id="3.50.50.60">
    <property type="entry name" value="FAD/NAD(P)-binding domain"/>
    <property type="match status" value="2"/>
</dbReference>
<reference evidence="10 11" key="1">
    <citation type="submission" date="2024-02" db="EMBL/GenBank/DDBJ databases">
        <title>New especies of Spiribacter isolated from saline water.</title>
        <authorList>
            <person name="Leon M.J."/>
            <person name="De La Haba R."/>
            <person name="Sanchez-Porro C."/>
            <person name="Ventosa A."/>
        </authorList>
    </citation>
    <scope>NUCLEOTIDE SEQUENCE [LARGE SCALE GENOMIC DNA]</scope>
    <source>
        <strain evidence="11">ag22IC4-227</strain>
    </source>
</reference>
<dbReference type="RefSeq" id="WP_367967773.1">
    <property type="nucleotide sequence ID" value="NZ_JBAKFJ010000001.1"/>
</dbReference>
<organism evidence="10 11">
    <name type="scientific">Spiribacter onubensis</name>
    <dbReference type="NCBI Taxonomy" id="3122420"/>
    <lineage>
        <taxon>Bacteria</taxon>
        <taxon>Pseudomonadati</taxon>
        <taxon>Pseudomonadota</taxon>
        <taxon>Gammaproteobacteria</taxon>
        <taxon>Chromatiales</taxon>
        <taxon>Ectothiorhodospiraceae</taxon>
        <taxon>Spiribacter</taxon>
    </lineage>
</organism>
<dbReference type="InterPro" id="IPR051205">
    <property type="entry name" value="UbiH/COQ6_monooxygenase"/>
</dbReference>
<accession>A0ABV3SAP5</accession>
<dbReference type="PANTHER" id="PTHR43876">
    <property type="entry name" value="UBIQUINONE BIOSYNTHESIS MONOOXYGENASE COQ6, MITOCHONDRIAL"/>
    <property type="match status" value="1"/>
</dbReference>
<evidence type="ECO:0000256" key="2">
    <source>
        <dbReference type="ARBA" id="ARBA00004749"/>
    </source>
</evidence>
<keyword evidence="7" id="KW-0503">Monooxygenase</keyword>
<dbReference type="InterPro" id="IPR010971">
    <property type="entry name" value="UbiH/COQ6"/>
</dbReference>
<name>A0ABV3SAP5_9GAMM</name>
<keyword evidence="6 10" id="KW-0560">Oxidoreductase</keyword>